<evidence type="ECO:0000256" key="2">
    <source>
        <dbReference type="ARBA" id="ARBA00022448"/>
    </source>
</evidence>
<dbReference type="Gene3D" id="3.30.1330.60">
    <property type="entry name" value="OmpA-like domain"/>
    <property type="match status" value="1"/>
</dbReference>
<dbReference type="InterPro" id="IPR050330">
    <property type="entry name" value="Bact_OuterMem_StrucFunc"/>
</dbReference>
<evidence type="ECO:0000256" key="10">
    <source>
        <dbReference type="SAM" id="MobiDB-lite"/>
    </source>
</evidence>
<keyword evidence="11" id="KW-0732">Signal</keyword>
<dbReference type="GO" id="GO:0015288">
    <property type="term" value="F:porin activity"/>
    <property type="evidence" value="ECO:0007669"/>
    <property type="project" value="UniProtKB-KW"/>
</dbReference>
<keyword evidence="8" id="KW-0998">Cell outer membrane</keyword>
<dbReference type="Proteomes" id="UP000321907">
    <property type="component" value="Unassembled WGS sequence"/>
</dbReference>
<dbReference type="InterPro" id="IPR003367">
    <property type="entry name" value="Thrombospondin_3-like_rpt"/>
</dbReference>
<dbReference type="RefSeq" id="WP_147931094.1">
    <property type="nucleotide sequence ID" value="NZ_VOXD01000018.1"/>
</dbReference>
<dbReference type="SUPFAM" id="SSF103088">
    <property type="entry name" value="OmpA-like"/>
    <property type="match status" value="1"/>
</dbReference>
<dbReference type="Gene3D" id="2.40.160.20">
    <property type="match status" value="1"/>
</dbReference>
<comment type="caution">
    <text evidence="13">The sequence shown here is derived from an EMBL/GenBank/DDBJ whole genome shotgun (WGS) entry which is preliminary data.</text>
</comment>
<dbReference type="GO" id="GO:0046930">
    <property type="term" value="C:pore complex"/>
    <property type="evidence" value="ECO:0007669"/>
    <property type="project" value="UniProtKB-KW"/>
</dbReference>
<gene>
    <name evidence="13" type="ORF">FUA23_12535</name>
</gene>
<evidence type="ECO:0000256" key="1">
    <source>
        <dbReference type="ARBA" id="ARBA00004571"/>
    </source>
</evidence>
<feature type="signal peptide" evidence="11">
    <location>
        <begin position="1"/>
        <end position="19"/>
    </location>
</feature>
<dbReference type="CDD" id="cd07185">
    <property type="entry name" value="OmpA_C-like"/>
    <property type="match status" value="1"/>
</dbReference>
<dbReference type="InterPro" id="IPR006664">
    <property type="entry name" value="OMP_bac"/>
</dbReference>
<keyword evidence="14" id="KW-1185">Reference proteome</keyword>
<dbReference type="PANTHER" id="PTHR30329:SF21">
    <property type="entry name" value="LIPOPROTEIN YIAD-RELATED"/>
    <property type="match status" value="1"/>
</dbReference>
<feature type="domain" description="OmpA-like" evidence="12">
    <location>
        <begin position="393"/>
        <end position="510"/>
    </location>
</feature>
<name>A0A5C7FRW8_9BACT</name>
<dbReference type="InterPro" id="IPR006665">
    <property type="entry name" value="OmpA-like"/>
</dbReference>
<evidence type="ECO:0000259" key="12">
    <source>
        <dbReference type="PROSITE" id="PS51123"/>
    </source>
</evidence>
<evidence type="ECO:0000256" key="9">
    <source>
        <dbReference type="PROSITE-ProRule" id="PRU00473"/>
    </source>
</evidence>
<evidence type="ECO:0000313" key="13">
    <source>
        <dbReference type="EMBL" id="TXF88886.1"/>
    </source>
</evidence>
<dbReference type="GO" id="GO:0007155">
    <property type="term" value="P:cell adhesion"/>
    <property type="evidence" value="ECO:0007669"/>
    <property type="project" value="InterPro"/>
</dbReference>
<dbReference type="InterPro" id="IPR011250">
    <property type="entry name" value="OMP/PagP_B-barrel"/>
</dbReference>
<dbReference type="AlphaFoldDB" id="A0A5C7FRW8"/>
<feature type="compositionally biased region" description="Acidic residues" evidence="10">
    <location>
        <begin position="257"/>
        <end position="270"/>
    </location>
</feature>
<evidence type="ECO:0000256" key="6">
    <source>
        <dbReference type="ARBA" id="ARBA00023114"/>
    </source>
</evidence>
<keyword evidence="5" id="KW-0406">Ion transport</keyword>
<dbReference type="PRINTS" id="PR01021">
    <property type="entry name" value="OMPADOMAIN"/>
</dbReference>
<keyword evidence="4" id="KW-0812">Transmembrane</keyword>
<dbReference type="SUPFAM" id="SSF56925">
    <property type="entry name" value="OMPA-like"/>
    <property type="match status" value="1"/>
</dbReference>
<feature type="compositionally biased region" description="Acidic residues" evidence="10">
    <location>
        <begin position="280"/>
        <end position="296"/>
    </location>
</feature>
<evidence type="ECO:0000313" key="14">
    <source>
        <dbReference type="Proteomes" id="UP000321907"/>
    </source>
</evidence>
<dbReference type="Pfam" id="PF02412">
    <property type="entry name" value="TSP_3"/>
    <property type="match status" value="4"/>
</dbReference>
<reference evidence="13 14" key="1">
    <citation type="submission" date="2019-08" db="EMBL/GenBank/DDBJ databases">
        <title>Lewinella sp. strain SSH13 Genome sequencing and assembly.</title>
        <authorList>
            <person name="Kim I."/>
        </authorList>
    </citation>
    <scope>NUCLEOTIDE SEQUENCE [LARGE SCALE GENOMIC DNA]</scope>
    <source>
        <strain evidence="13 14">SSH13</strain>
    </source>
</reference>
<dbReference type="PANTHER" id="PTHR30329">
    <property type="entry name" value="STATOR ELEMENT OF FLAGELLAR MOTOR COMPLEX"/>
    <property type="match status" value="1"/>
</dbReference>
<proteinExistence type="predicted"/>
<dbReference type="InterPro" id="IPR036737">
    <property type="entry name" value="OmpA-like_sf"/>
</dbReference>
<dbReference type="GO" id="GO:0005509">
    <property type="term" value="F:calcium ion binding"/>
    <property type="evidence" value="ECO:0007669"/>
    <property type="project" value="InterPro"/>
</dbReference>
<dbReference type="OrthoDB" id="1522982at2"/>
<sequence length="510" mass="54238">MKRLLMSSLLLLCAFGLTAQMNNLKSYNALSARVLAIDHQSINDGIDEASPTFALEVGFRRQFSKIFGIMVPIKVGIIDVGELDNITISGIEVLGQLYPAGTDGKISPYLHAGYGVVSERLENANRQIPLGVGLNFRLDGNSWFNIQGEYRISDQENRDNIMAGIGYVYRLSSIDSDKDGIINRDDKCPDLPGPLATNGCPDADMDGVTDDKDRCPTEAGNANLAGCPDTDQDGTPNVDDKCPELAGPADKMGCPDADGDGINDEADECPELAGKAELDGCPDTDGDGVKDSEDECPNTAGNPRLKGCPDADGDGIPDKDDKCPDLAGESDSGCPDKDGDGVSDDEDKCPGIAGTFNGCPDTDGDGVGDDLDRCPTQAGTADNAGCPEIKQEVKERLEYAARAVRFETGSDKLKEESYIVLSEVAGIMRQYPDYDLTISGHTDNVGSDVTNLALSERRAAACLKFIVATGIKEGRISSAGYGESRPVADNGTASGRRINRRVEFGLNPRR</sequence>
<evidence type="ECO:0000256" key="7">
    <source>
        <dbReference type="ARBA" id="ARBA00023136"/>
    </source>
</evidence>
<evidence type="ECO:0000256" key="8">
    <source>
        <dbReference type="ARBA" id="ARBA00023237"/>
    </source>
</evidence>
<dbReference type="Pfam" id="PF00691">
    <property type="entry name" value="OmpA"/>
    <property type="match status" value="1"/>
</dbReference>
<accession>A0A5C7FRW8</accession>
<keyword evidence="6" id="KW-0626">Porin</keyword>
<organism evidence="13 14">
    <name type="scientific">Neolewinella aurantiaca</name>
    <dbReference type="NCBI Taxonomy" id="2602767"/>
    <lineage>
        <taxon>Bacteria</taxon>
        <taxon>Pseudomonadati</taxon>
        <taxon>Bacteroidota</taxon>
        <taxon>Saprospiria</taxon>
        <taxon>Saprospirales</taxon>
        <taxon>Lewinellaceae</taxon>
        <taxon>Neolewinella</taxon>
    </lineage>
</organism>
<evidence type="ECO:0000256" key="11">
    <source>
        <dbReference type="SAM" id="SignalP"/>
    </source>
</evidence>
<evidence type="ECO:0000256" key="3">
    <source>
        <dbReference type="ARBA" id="ARBA00022452"/>
    </source>
</evidence>
<protein>
    <submittedName>
        <fullName evidence="13">OmpA family protein</fullName>
    </submittedName>
</protein>
<dbReference type="GO" id="GO:0009279">
    <property type="term" value="C:cell outer membrane"/>
    <property type="evidence" value="ECO:0007669"/>
    <property type="project" value="UniProtKB-SubCell"/>
</dbReference>
<evidence type="ECO:0000256" key="5">
    <source>
        <dbReference type="ARBA" id="ARBA00023065"/>
    </source>
</evidence>
<keyword evidence="7 9" id="KW-0472">Membrane</keyword>
<feature type="region of interest" description="Disordered" evidence="10">
    <location>
        <begin position="185"/>
        <end position="349"/>
    </location>
</feature>
<keyword evidence="3" id="KW-1134">Transmembrane beta strand</keyword>
<dbReference type="GO" id="GO:0006811">
    <property type="term" value="P:monoatomic ion transport"/>
    <property type="evidence" value="ECO:0007669"/>
    <property type="project" value="UniProtKB-KW"/>
</dbReference>
<dbReference type="EMBL" id="VOXD01000018">
    <property type="protein sequence ID" value="TXF88886.1"/>
    <property type="molecule type" value="Genomic_DNA"/>
</dbReference>
<evidence type="ECO:0000256" key="4">
    <source>
        <dbReference type="ARBA" id="ARBA00022692"/>
    </source>
</evidence>
<feature type="chain" id="PRO_5022826507" evidence="11">
    <location>
        <begin position="20"/>
        <end position="510"/>
    </location>
</feature>
<keyword evidence="2" id="KW-0813">Transport</keyword>
<dbReference type="PROSITE" id="PS51123">
    <property type="entry name" value="OMPA_2"/>
    <property type="match status" value="1"/>
</dbReference>
<comment type="subcellular location">
    <subcellularLocation>
        <location evidence="1">Cell outer membrane</location>
        <topology evidence="1">Multi-pass membrane protein</topology>
    </subcellularLocation>
</comment>